<keyword evidence="1" id="KW-0472">Membrane</keyword>
<dbReference type="PANTHER" id="PTHR30590:SF2">
    <property type="entry name" value="INNER MEMBRANE PROTEIN"/>
    <property type="match status" value="1"/>
</dbReference>
<comment type="caution">
    <text evidence="3">The sequence shown here is derived from an EMBL/GenBank/DDBJ whole genome shotgun (WGS) entry which is preliminary data.</text>
</comment>
<protein>
    <recommendedName>
        <fullName evidence="2">DUF418 domain-containing protein</fullName>
    </recommendedName>
</protein>
<keyword evidence="4" id="KW-1185">Reference proteome</keyword>
<gene>
    <name evidence="3" type="ORF">KP78_19970</name>
</gene>
<accession>A0A0C2VNR7</accession>
<evidence type="ECO:0000313" key="3">
    <source>
        <dbReference type="EMBL" id="KIL45648.1"/>
    </source>
</evidence>
<reference evidence="3 4" key="1">
    <citation type="submission" date="2015-01" db="EMBL/GenBank/DDBJ databases">
        <title>Genome sequencing of Jeotgalibacillus soli.</title>
        <authorList>
            <person name="Goh K.M."/>
            <person name="Chan K.-G."/>
            <person name="Yaakop A.S."/>
            <person name="Ee R."/>
            <person name="Gan H.M."/>
            <person name="Chan C.S."/>
        </authorList>
    </citation>
    <scope>NUCLEOTIDE SEQUENCE [LARGE SCALE GENOMIC DNA]</scope>
    <source>
        <strain evidence="3 4">P9</strain>
    </source>
</reference>
<feature type="domain" description="DUF418" evidence="2">
    <location>
        <begin position="233"/>
        <end position="386"/>
    </location>
</feature>
<dbReference type="RefSeq" id="WP_041088339.1">
    <property type="nucleotide sequence ID" value="NZ_JXRP01000017.1"/>
</dbReference>
<feature type="transmembrane region" description="Helical" evidence="1">
    <location>
        <begin position="121"/>
        <end position="136"/>
    </location>
</feature>
<evidence type="ECO:0000256" key="1">
    <source>
        <dbReference type="SAM" id="Phobius"/>
    </source>
</evidence>
<feature type="transmembrane region" description="Helical" evidence="1">
    <location>
        <begin position="62"/>
        <end position="82"/>
    </location>
</feature>
<dbReference type="InterPro" id="IPR007349">
    <property type="entry name" value="DUF418"/>
</dbReference>
<proteinExistence type="predicted"/>
<feature type="transmembrane region" description="Helical" evidence="1">
    <location>
        <begin position="246"/>
        <end position="267"/>
    </location>
</feature>
<keyword evidence="1" id="KW-1133">Transmembrane helix</keyword>
<dbReference type="PANTHER" id="PTHR30590">
    <property type="entry name" value="INNER MEMBRANE PROTEIN"/>
    <property type="match status" value="1"/>
</dbReference>
<feature type="transmembrane region" description="Helical" evidence="1">
    <location>
        <begin position="349"/>
        <end position="368"/>
    </location>
</feature>
<feature type="transmembrane region" description="Helical" evidence="1">
    <location>
        <begin position="273"/>
        <end position="297"/>
    </location>
</feature>
<feature type="transmembrane region" description="Helical" evidence="1">
    <location>
        <begin position="318"/>
        <end position="337"/>
    </location>
</feature>
<sequence>MNAIQPVDATSRIASLDVMRGFSLLGILIVNMIAFHSPMYYYDPYTWWGDTANRTVYWWIDVFAQASFYPLFSMMFGYGLAIQYRRSVEKGSNFMPFAIKRLLILLGIGIIHAFVIWSGDILISYAVVGLLLIWMLKLDGKWLLILGLILFLLPQVLLSGIMILASFIDPTGITYFSAPQAIQSSIEAYGSGSIQAIFEQRTSDWMYANSPAAFVTLMITILPLMMIGAGVSKLGLLEKAKEKKKMLWTIALITLTAALALKTAPYWGEQNLAYVFIQDFVGGPILSMSYMALIALYMTGEKRAALLRPIAQVGRMSLTNYLMQSIIGTLIFYNYGLGLYGEVNLSTSVLLALGIFVIQVILSELWLAKYKRGPMETLWRRLSYGKM</sequence>
<dbReference type="STRING" id="889306.KP78_19970"/>
<feature type="transmembrane region" description="Helical" evidence="1">
    <location>
        <begin position="21"/>
        <end position="42"/>
    </location>
</feature>
<dbReference type="Proteomes" id="UP000031938">
    <property type="component" value="Unassembled WGS sequence"/>
</dbReference>
<dbReference type="Pfam" id="PF04235">
    <property type="entry name" value="DUF418"/>
    <property type="match status" value="1"/>
</dbReference>
<dbReference type="PATRIC" id="fig|889306.3.peg.2015"/>
<feature type="transmembrane region" description="Helical" evidence="1">
    <location>
        <begin position="212"/>
        <end position="234"/>
    </location>
</feature>
<dbReference type="OrthoDB" id="9807744at2"/>
<feature type="transmembrane region" description="Helical" evidence="1">
    <location>
        <begin position="143"/>
        <end position="168"/>
    </location>
</feature>
<dbReference type="AlphaFoldDB" id="A0A0C2VNR7"/>
<name>A0A0C2VNR7_9BACL</name>
<dbReference type="EMBL" id="JXRP01000017">
    <property type="protein sequence ID" value="KIL45648.1"/>
    <property type="molecule type" value="Genomic_DNA"/>
</dbReference>
<organism evidence="3 4">
    <name type="scientific">Jeotgalibacillus soli</name>
    <dbReference type="NCBI Taxonomy" id="889306"/>
    <lineage>
        <taxon>Bacteria</taxon>
        <taxon>Bacillati</taxon>
        <taxon>Bacillota</taxon>
        <taxon>Bacilli</taxon>
        <taxon>Bacillales</taxon>
        <taxon>Caryophanaceae</taxon>
        <taxon>Jeotgalibacillus</taxon>
    </lineage>
</organism>
<evidence type="ECO:0000259" key="2">
    <source>
        <dbReference type="Pfam" id="PF04235"/>
    </source>
</evidence>
<dbReference type="InterPro" id="IPR052529">
    <property type="entry name" value="Bact_Transport_Assoc"/>
</dbReference>
<evidence type="ECO:0000313" key="4">
    <source>
        <dbReference type="Proteomes" id="UP000031938"/>
    </source>
</evidence>
<keyword evidence="1" id="KW-0812">Transmembrane</keyword>
<feature type="transmembrane region" description="Helical" evidence="1">
    <location>
        <begin position="94"/>
        <end position="115"/>
    </location>
</feature>